<dbReference type="FunFam" id="2.40.10.10:FF:000036">
    <property type="entry name" value="Trypsin beta"/>
    <property type="match status" value="1"/>
</dbReference>
<proteinExistence type="predicted"/>
<dbReference type="PRINTS" id="PR00722">
    <property type="entry name" value="CHYMOTRYPSIN"/>
</dbReference>
<dbReference type="GO" id="GO:0004252">
    <property type="term" value="F:serine-type endopeptidase activity"/>
    <property type="evidence" value="ECO:0000318"/>
    <property type="project" value="GO_Central"/>
</dbReference>
<keyword evidence="1" id="KW-0645">Protease</keyword>
<evidence type="ECO:0000256" key="5">
    <source>
        <dbReference type="SAM" id="Phobius"/>
    </source>
</evidence>
<dbReference type="GeneID" id="20206504"/>
<protein>
    <recommendedName>
        <fullName evidence="6">Peptidase S1 domain-containing protein</fullName>
    </recommendedName>
</protein>
<organism evidence="8 9">
    <name type="scientific">Helobdella robusta</name>
    <name type="common">Californian leech</name>
    <dbReference type="NCBI Taxonomy" id="6412"/>
    <lineage>
        <taxon>Eukaryota</taxon>
        <taxon>Metazoa</taxon>
        <taxon>Spiralia</taxon>
        <taxon>Lophotrochozoa</taxon>
        <taxon>Annelida</taxon>
        <taxon>Clitellata</taxon>
        <taxon>Hirudinea</taxon>
        <taxon>Rhynchobdellida</taxon>
        <taxon>Glossiphoniidae</taxon>
        <taxon>Helobdella</taxon>
    </lineage>
</organism>
<reference evidence="7 9" key="2">
    <citation type="journal article" date="2013" name="Nature">
        <title>Insights into bilaterian evolution from three spiralian genomes.</title>
        <authorList>
            <person name="Simakov O."/>
            <person name="Marletaz F."/>
            <person name="Cho S.J."/>
            <person name="Edsinger-Gonzales E."/>
            <person name="Havlak P."/>
            <person name="Hellsten U."/>
            <person name="Kuo D.H."/>
            <person name="Larsson T."/>
            <person name="Lv J."/>
            <person name="Arendt D."/>
            <person name="Savage R."/>
            <person name="Osoegawa K."/>
            <person name="de Jong P."/>
            <person name="Grimwood J."/>
            <person name="Chapman J.A."/>
            <person name="Shapiro H."/>
            <person name="Aerts A."/>
            <person name="Otillar R.P."/>
            <person name="Terry A.Y."/>
            <person name="Boore J.L."/>
            <person name="Grigoriev I.V."/>
            <person name="Lindberg D.R."/>
            <person name="Seaver E.C."/>
            <person name="Weisblat D.A."/>
            <person name="Putnam N.H."/>
            <person name="Rokhsar D.S."/>
        </authorList>
    </citation>
    <scope>NUCLEOTIDE SEQUENCE</scope>
</reference>
<evidence type="ECO:0000313" key="8">
    <source>
        <dbReference type="EnsemblMetazoa" id="HelroP177891"/>
    </source>
</evidence>
<dbReference type="InterPro" id="IPR043504">
    <property type="entry name" value="Peptidase_S1_PA_chymotrypsin"/>
</dbReference>
<dbReference type="PROSITE" id="PS50240">
    <property type="entry name" value="TRYPSIN_DOM"/>
    <property type="match status" value="1"/>
</dbReference>
<dbReference type="Pfam" id="PF00089">
    <property type="entry name" value="Trypsin"/>
    <property type="match status" value="1"/>
</dbReference>
<dbReference type="InterPro" id="IPR001254">
    <property type="entry name" value="Trypsin_dom"/>
</dbReference>
<dbReference type="InterPro" id="IPR009003">
    <property type="entry name" value="Peptidase_S1_PA"/>
</dbReference>
<dbReference type="KEGG" id="hro:HELRODRAFT_177891"/>
<dbReference type="GO" id="GO:0006508">
    <property type="term" value="P:proteolysis"/>
    <property type="evidence" value="ECO:0000318"/>
    <property type="project" value="GO_Central"/>
</dbReference>
<gene>
    <name evidence="8" type="primary">20206504</name>
    <name evidence="7" type="ORF">HELRODRAFT_177891</name>
</gene>
<dbReference type="CTD" id="20206504"/>
<feature type="transmembrane region" description="Helical" evidence="5">
    <location>
        <begin position="59"/>
        <end position="86"/>
    </location>
</feature>
<dbReference type="STRING" id="6412.T1FCF5"/>
<dbReference type="Proteomes" id="UP000015101">
    <property type="component" value="Unassembled WGS sequence"/>
</dbReference>
<dbReference type="EMBL" id="AMQM01006217">
    <property type="status" value="NOT_ANNOTATED_CDS"/>
    <property type="molecule type" value="Genomic_DNA"/>
</dbReference>
<evidence type="ECO:0000256" key="2">
    <source>
        <dbReference type="ARBA" id="ARBA00022801"/>
    </source>
</evidence>
<dbReference type="eggNOG" id="KOG3627">
    <property type="taxonomic scope" value="Eukaryota"/>
</dbReference>
<feature type="domain" description="Peptidase S1" evidence="6">
    <location>
        <begin position="44"/>
        <end position="281"/>
    </location>
</feature>
<dbReference type="EMBL" id="KB097336">
    <property type="protein sequence ID" value="ESN97470.1"/>
    <property type="molecule type" value="Genomic_DNA"/>
</dbReference>
<dbReference type="PANTHER" id="PTHR24250:SF27">
    <property type="entry name" value="ELASTASE 2 LIKE"/>
    <property type="match status" value="1"/>
</dbReference>
<feature type="transmembrane region" description="Helical" evidence="5">
    <location>
        <begin position="21"/>
        <end position="39"/>
    </location>
</feature>
<evidence type="ECO:0000259" key="6">
    <source>
        <dbReference type="PROSITE" id="PS50240"/>
    </source>
</evidence>
<keyword evidence="4" id="KW-1015">Disulfide bond</keyword>
<keyword evidence="9" id="KW-1185">Reference proteome</keyword>
<keyword evidence="5" id="KW-0812">Transmembrane</keyword>
<dbReference type="PANTHER" id="PTHR24250">
    <property type="entry name" value="CHYMOTRYPSIN-RELATED"/>
    <property type="match status" value="1"/>
</dbReference>
<evidence type="ECO:0000313" key="7">
    <source>
        <dbReference type="EMBL" id="ESN97470.1"/>
    </source>
</evidence>
<keyword evidence="3" id="KW-0720">Serine protease</keyword>
<evidence type="ECO:0000256" key="3">
    <source>
        <dbReference type="ARBA" id="ARBA00022825"/>
    </source>
</evidence>
<name>T1FCF5_HELRO</name>
<keyword evidence="2" id="KW-0378">Hydrolase</keyword>
<reference evidence="8" key="3">
    <citation type="submission" date="2015-06" db="UniProtKB">
        <authorList>
            <consortium name="EnsemblMetazoa"/>
        </authorList>
    </citation>
    <scope>IDENTIFICATION</scope>
</reference>
<dbReference type="InterPro" id="IPR001314">
    <property type="entry name" value="Peptidase_S1A"/>
</dbReference>
<reference evidence="9" key="1">
    <citation type="submission" date="2012-12" db="EMBL/GenBank/DDBJ databases">
        <authorList>
            <person name="Hellsten U."/>
            <person name="Grimwood J."/>
            <person name="Chapman J.A."/>
            <person name="Shapiro H."/>
            <person name="Aerts A."/>
            <person name="Otillar R.P."/>
            <person name="Terry A.Y."/>
            <person name="Boore J.L."/>
            <person name="Simakov O."/>
            <person name="Marletaz F."/>
            <person name="Cho S.-J."/>
            <person name="Edsinger-Gonzales E."/>
            <person name="Havlak P."/>
            <person name="Kuo D.-H."/>
            <person name="Larsson T."/>
            <person name="Lv J."/>
            <person name="Arendt D."/>
            <person name="Savage R."/>
            <person name="Osoegawa K."/>
            <person name="de Jong P."/>
            <person name="Lindberg D.R."/>
            <person name="Seaver E.C."/>
            <person name="Weisblat D.A."/>
            <person name="Putnam N.H."/>
            <person name="Grigoriev I.V."/>
            <person name="Rokhsar D.S."/>
        </authorList>
    </citation>
    <scope>NUCLEOTIDE SEQUENCE</scope>
</reference>
<dbReference type="Gene3D" id="2.40.10.10">
    <property type="entry name" value="Trypsin-like serine proteases"/>
    <property type="match status" value="1"/>
</dbReference>
<keyword evidence="5" id="KW-1133">Transmembrane helix</keyword>
<evidence type="ECO:0000313" key="9">
    <source>
        <dbReference type="Proteomes" id="UP000015101"/>
    </source>
</evidence>
<evidence type="ECO:0000256" key="1">
    <source>
        <dbReference type="ARBA" id="ARBA00022670"/>
    </source>
</evidence>
<sequence length="284" mass="31076">MNKSFRDLQTKFRLTSININSMIVVNVYLVACVAAVHAAPETRIVDGVKADKGEWPWQLALYIGTLFNCGGSILGPTWGVTAAYCVGGAPNSYQMIAGTNLNRISCGPSECFIRVLANATRHPNYTAIGQRGHPNDLAYIAWESPIPEFSGDVNVKYAMRATTDDQIGKNCYVTGWGRLSGYGPLPIDLYEAKVGVISKEQCRKYWGDKVSDSQICVQDLKDFTSGPCTSDNGGPLVCEVAPKIWELVGVASWGAAKCNASYPFVYTRMTSFNNWLDGQVKPKY</sequence>
<evidence type="ECO:0000256" key="4">
    <source>
        <dbReference type="ARBA" id="ARBA00023157"/>
    </source>
</evidence>
<dbReference type="OrthoDB" id="6045329at2759"/>
<dbReference type="HOGENOM" id="CLU_006842_7_0_1"/>
<dbReference type="AlphaFoldDB" id="T1FCF5"/>
<keyword evidence="5" id="KW-0472">Membrane</keyword>
<dbReference type="RefSeq" id="XP_009024304.1">
    <property type="nucleotide sequence ID" value="XM_009026056.1"/>
</dbReference>
<dbReference type="SUPFAM" id="SSF50494">
    <property type="entry name" value="Trypsin-like serine proteases"/>
    <property type="match status" value="1"/>
</dbReference>
<dbReference type="InParanoid" id="T1FCF5"/>
<dbReference type="CDD" id="cd00190">
    <property type="entry name" value="Tryp_SPc"/>
    <property type="match status" value="1"/>
</dbReference>
<dbReference type="EnsemblMetazoa" id="HelroT177891">
    <property type="protein sequence ID" value="HelroP177891"/>
    <property type="gene ID" value="HelroG177891"/>
</dbReference>
<accession>T1FCF5</accession>
<dbReference type="SMART" id="SM00020">
    <property type="entry name" value="Tryp_SPc"/>
    <property type="match status" value="1"/>
</dbReference>